<evidence type="ECO:0000313" key="1">
    <source>
        <dbReference type="EMBL" id="KAF4095123.1"/>
    </source>
</evidence>
<dbReference type="Proteomes" id="UP000579812">
    <property type="component" value="Unassembled WGS sequence"/>
</dbReference>
<organism evidence="1 2">
    <name type="scientific">Onychostoma macrolepis</name>
    <dbReference type="NCBI Taxonomy" id="369639"/>
    <lineage>
        <taxon>Eukaryota</taxon>
        <taxon>Metazoa</taxon>
        <taxon>Chordata</taxon>
        <taxon>Craniata</taxon>
        <taxon>Vertebrata</taxon>
        <taxon>Euteleostomi</taxon>
        <taxon>Actinopterygii</taxon>
        <taxon>Neopterygii</taxon>
        <taxon>Teleostei</taxon>
        <taxon>Ostariophysi</taxon>
        <taxon>Cypriniformes</taxon>
        <taxon>Cyprinidae</taxon>
        <taxon>Acrossocheilinae</taxon>
        <taxon>Onychostoma</taxon>
    </lineage>
</organism>
<evidence type="ECO:0000313" key="2">
    <source>
        <dbReference type="Proteomes" id="UP000579812"/>
    </source>
</evidence>
<dbReference type="EMBL" id="JAAMOB010000025">
    <property type="protein sequence ID" value="KAF4095123.1"/>
    <property type="molecule type" value="Genomic_DNA"/>
</dbReference>
<comment type="caution">
    <text evidence="1">The sequence shown here is derived from an EMBL/GenBank/DDBJ whole genome shotgun (WGS) entry which is preliminary data.</text>
</comment>
<proteinExistence type="predicted"/>
<sequence>MMNIVTALKAEESGHVSADLPESGHVSVDTTRSSRSVFHYSSLISSLRDSPLVSARTAGIPKPTHSSPPVPELIPLSEVLPMMGIALCCVWAAYTTAALSEVATAATASPEVVAHAAEPPEAAGLTSAPCMLVALRNVLSTCCVAVEKTITKLSLCPEFTAVEPPEVSAVSVGELSFCPVTAMEAVNELSFCPVTAMEAVNELSFCPVTTMEAINELPFCPVTAMGTNYELTMFTASVLGSLHVLSLFFVSVLPRSQALLWAPDPSWWAPALSAPPWWSSGPSAPLWWSSASPWWAPVPSAPPWWALVSSAPPWWAPGPSAPPWWTPVRPAPPRFPALPALPWFQTTPLPHGPGPPSLPLFRLRSTSLLDYRLFGASGSRSLGRGALSRILSMHFRSFTTRGHSLTTLTFTPHITMDYVSHQPSHQSHAHLITRTQL</sequence>
<accession>A0A7J6BLF2</accession>
<name>A0A7J6BLF2_9TELE</name>
<gene>
    <name evidence="1" type="ORF">G5714_024201</name>
</gene>
<reference evidence="1 2" key="1">
    <citation type="submission" date="2020-04" db="EMBL/GenBank/DDBJ databases">
        <title>Chromosome-level genome assembly of a cyprinid fish Onychostoma macrolepis by integration of Nanopore Sequencing, Bionano and Hi-C technology.</title>
        <authorList>
            <person name="Wang D."/>
        </authorList>
    </citation>
    <scope>NUCLEOTIDE SEQUENCE [LARGE SCALE GENOMIC DNA]</scope>
    <source>
        <strain evidence="1">SWU-2019</strain>
        <tissue evidence="1">Muscle</tissue>
    </source>
</reference>
<keyword evidence="2" id="KW-1185">Reference proteome</keyword>
<dbReference type="AlphaFoldDB" id="A0A7J6BLF2"/>
<protein>
    <submittedName>
        <fullName evidence="1">Uncharacterized protein</fullName>
    </submittedName>
</protein>